<organism evidence="3 4">
    <name type="scientific">Pterulicium gracile</name>
    <dbReference type="NCBI Taxonomy" id="1884261"/>
    <lineage>
        <taxon>Eukaryota</taxon>
        <taxon>Fungi</taxon>
        <taxon>Dikarya</taxon>
        <taxon>Basidiomycota</taxon>
        <taxon>Agaricomycotina</taxon>
        <taxon>Agaricomycetes</taxon>
        <taxon>Agaricomycetidae</taxon>
        <taxon>Agaricales</taxon>
        <taxon>Pleurotineae</taxon>
        <taxon>Pterulaceae</taxon>
        <taxon>Pterulicium</taxon>
    </lineage>
</organism>
<dbReference type="Proteomes" id="UP000305067">
    <property type="component" value="Unassembled WGS sequence"/>
</dbReference>
<dbReference type="SFLD" id="SFLDG01162">
    <property type="entry name" value="I"/>
    <property type="match status" value="1"/>
</dbReference>
<protein>
    <submittedName>
        <fullName evidence="3">Tryptophan dimethylallyltransferase-domain-containing protein</fullName>
    </submittedName>
</protein>
<sequence>MQSLSKDSRFFVQVDPNTILPSDLDWSEGPSFKNVLATVRGLLGSDLEINPHAEALSDERLIATDLPVYDILSNVLPFASTQTRFYWDRFCRSFASMFVTANYPIESQTAFLIYMFARVIGILGPETQPDAPTMLTTDGSTCEGSWVIPTQSSPVGGQVNRNVRLSVQPIDPRTGKWLRGSQVLRYLGSDSGSLGLVAMKDSYMEWCTELEGFLFGEAADDCASEEVPPGTGYFISLSFLPSGIIYLKAYYQPCVAPSPTTEALTKSPIYITSKDFTPLSKLLQACDTSMVGQLSSLVEYVDGLEDRLKPMFHMISVDLISSQKNRIKVYVQTRAGFSWNDTKRGFTLGGRLDTPQMMHDIERLEVLWNAMFPYAHSSIEGGSVEIHGGSSAIHQSGDGAQEHDEHPLSCLVWYYEFTPNSPSLAPKVYFPTNYYGRTDRQVLDAVEGFFTDPKVGISGPPDGEHGAGWMAREVEKAYNHRSLDERLGLTTWVTYGHKHSGDELTCYFSPEVWNRDT</sequence>
<proteinExistence type="inferred from homology"/>
<keyword evidence="2 3" id="KW-0808">Transferase</keyword>
<evidence type="ECO:0000256" key="1">
    <source>
        <dbReference type="ARBA" id="ARBA00010209"/>
    </source>
</evidence>
<dbReference type="CDD" id="cd13929">
    <property type="entry name" value="PT-DMATS_CymD"/>
    <property type="match status" value="1"/>
</dbReference>
<dbReference type="SFLD" id="SFLDS00036">
    <property type="entry name" value="Aromatic_Prenyltransferase"/>
    <property type="match status" value="1"/>
</dbReference>
<comment type="similarity">
    <text evidence="1">Belongs to the tryptophan dimethylallyltransferase family.</text>
</comment>
<dbReference type="OrthoDB" id="3354387at2759"/>
<reference evidence="3 4" key="1">
    <citation type="journal article" date="2019" name="Nat. Ecol. Evol.">
        <title>Megaphylogeny resolves global patterns of mushroom evolution.</title>
        <authorList>
            <person name="Varga T."/>
            <person name="Krizsan K."/>
            <person name="Foldi C."/>
            <person name="Dima B."/>
            <person name="Sanchez-Garcia M."/>
            <person name="Sanchez-Ramirez S."/>
            <person name="Szollosi G.J."/>
            <person name="Szarkandi J.G."/>
            <person name="Papp V."/>
            <person name="Albert L."/>
            <person name="Andreopoulos W."/>
            <person name="Angelini C."/>
            <person name="Antonin V."/>
            <person name="Barry K.W."/>
            <person name="Bougher N.L."/>
            <person name="Buchanan P."/>
            <person name="Buyck B."/>
            <person name="Bense V."/>
            <person name="Catcheside P."/>
            <person name="Chovatia M."/>
            <person name="Cooper J."/>
            <person name="Damon W."/>
            <person name="Desjardin D."/>
            <person name="Finy P."/>
            <person name="Geml J."/>
            <person name="Haridas S."/>
            <person name="Hughes K."/>
            <person name="Justo A."/>
            <person name="Karasinski D."/>
            <person name="Kautmanova I."/>
            <person name="Kiss B."/>
            <person name="Kocsube S."/>
            <person name="Kotiranta H."/>
            <person name="LaButti K.M."/>
            <person name="Lechner B.E."/>
            <person name="Liimatainen K."/>
            <person name="Lipzen A."/>
            <person name="Lukacs Z."/>
            <person name="Mihaltcheva S."/>
            <person name="Morgado L.N."/>
            <person name="Niskanen T."/>
            <person name="Noordeloos M.E."/>
            <person name="Ohm R.A."/>
            <person name="Ortiz-Santana B."/>
            <person name="Ovrebo C."/>
            <person name="Racz N."/>
            <person name="Riley R."/>
            <person name="Savchenko A."/>
            <person name="Shiryaev A."/>
            <person name="Soop K."/>
            <person name="Spirin V."/>
            <person name="Szebenyi C."/>
            <person name="Tomsovsky M."/>
            <person name="Tulloss R.E."/>
            <person name="Uehling J."/>
            <person name="Grigoriev I.V."/>
            <person name="Vagvolgyi C."/>
            <person name="Papp T."/>
            <person name="Martin F.M."/>
            <person name="Miettinen O."/>
            <person name="Hibbett D.S."/>
            <person name="Nagy L.G."/>
        </authorList>
    </citation>
    <scope>NUCLEOTIDE SEQUENCE [LARGE SCALE GENOMIC DNA]</scope>
    <source>
        <strain evidence="3 4">CBS 309.79</strain>
    </source>
</reference>
<dbReference type="AlphaFoldDB" id="A0A5C3QNQ1"/>
<evidence type="ECO:0000313" key="4">
    <source>
        <dbReference type="Proteomes" id="UP000305067"/>
    </source>
</evidence>
<dbReference type="NCBIfam" id="TIGR03429">
    <property type="entry name" value="arom_pren_DMATS"/>
    <property type="match status" value="1"/>
</dbReference>
<dbReference type="GO" id="GO:0009820">
    <property type="term" value="P:alkaloid metabolic process"/>
    <property type="evidence" value="ECO:0007669"/>
    <property type="project" value="InterPro"/>
</dbReference>
<gene>
    <name evidence="3" type="ORF">BDV98DRAFT_594231</name>
</gene>
<evidence type="ECO:0000256" key="2">
    <source>
        <dbReference type="ARBA" id="ARBA00022679"/>
    </source>
</evidence>
<evidence type="ECO:0000313" key="3">
    <source>
        <dbReference type="EMBL" id="TFL00034.1"/>
    </source>
</evidence>
<dbReference type="EMBL" id="ML178830">
    <property type="protein sequence ID" value="TFL00034.1"/>
    <property type="molecule type" value="Genomic_DNA"/>
</dbReference>
<dbReference type="GO" id="GO:0016765">
    <property type="term" value="F:transferase activity, transferring alkyl or aryl (other than methyl) groups"/>
    <property type="evidence" value="ECO:0007669"/>
    <property type="project" value="InterPro"/>
</dbReference>
<dbReference type="PANTHER" id="PTHR40627:SF4">
    <property type="entry name" value="PRENYLTRANSFERASE ASQH1-RELATED"/>
    <property type="match status" value="1"/>
</dbReference>
<dbReference type="InterPro" id="IPR033964">
    <property type="entry name" value="ABBA"/>
</dbReference>
<accession>A0A5C3QNQ1</accession>
<keyword evidence="4" id="KW-1185">Reference proteome</keyword>
<dbReference type="InterPro" id="IPR017795">
    <property type="entry name" value="ABBA_NscD-like"/>
</dbReference>
<dbReference type="Pfam" id="PF11991">
    <property type="entry name" value="Trp_DMAT"/>
    <property type="match status" value="1"/>
</dbReference>
<name>A0A5C3QNQ1_9AGAR</name>
<dbReference type="PANTHER" id="PTHR40627">
    <property type="entry name" value="INDOLE PRENYLTRANSFERASE TDIB-RELATED"/>
    <property type="match status" value="1"/>
</dbReference>